<feature type="compositionally biased region" description="Low complexity" evidence="1">
    <location>
        <begin position="150"/>
        <end position="171"/>
    </location>
</feature>
<dbReference type="EMBL" id="JARKIK010000003">
    <property type="protein sequence ID" value="KAK8753114.1"/>
    <property type="molecule type" value="Genomic_DNA"/>
</dbReference>
<evidence type="ECO:0000313" key="3">
    <source>
        <dbReference type="EMBL" id="KAK8753112.1"/>
    </source>
</evidence>
<feature type="compositionally biased region" description="Polar residues" evidence="1">
    <location>
        <begin position="181"/>
        <end position="194"/>
    </location>
</feature>
<dbReference type="EMBL" id="JARKIK010000003">
    <property type="protein sequence ID" value="KAK8753112.1"/>
    <property type="molecule type" value="Genomic_DNA"/>
</dbReference>
<feature type="chain" id="PRO_5044717534" evidence="2">
    <location>
        <begin position="18"/>
        <end position="385"/>
    </location>
</feature>
<feature type="compositionally biased region" description="Low complexity" evidence="1">
    <location>
        <begin position="99"/>
        <end position="138"/>
    </location>
</feature>
<dbReference type="Proteomes" id="UP001445076">
    <property type="component" value="Unassembled WGS sequence"/>
</dbReference>
<dbReference type="EMBL" id="JARKIK010000003">
    <property type="protein sequence ID" value="KAK8753113.1"/>
    <property type="molecule type" value="Genomic_DNA"/>
</dbReference>
<name>A0AAW0YAR8_CHEQU</name>
<feature type="non-terminal residue" evidence="3">
    <location>
        <position position="1"/>
    </location>
</feature>
<feature type="region of interest" description="Disordered" evidence="1">
    <location>
        <begin position="99"/>
        <end position="194"/>
    </location>
</feature>
<dbReference type="AlphaFoldDB" id="A0AAW0YAR8"/>
<proteinExistence type="predicted"/>
<keyword evidence="2" id="KW-0732">Signal</keyword>
<evidence type="ECO:0000256" key="2">
    <source>
        <dbReference type="SAM" id="SignalP"/>
    </source>
</evidence>
<reference evidence="3 4" key="1">
    <citation type="journal article" date="2024" name="BMC Genomics">
        <title>Genome assembly of redclaw crayfish (Cherax quadricarinatus) provides insights into its immune adaptation and hypoxia tolerance.</title>
        <authorList>
            <person name="Liu Z."/>
            <person name="Zheng J."/>
            <person name="Li H."/>
            <person name="Fang K."/>
            <person name="Wang S."/>
            <person name="He J."/>
            <person name="Zhou D."/>
            <person name="Weng S."/>
            <person name="Chi M."/>
            <person name="Gu Z."/>
            <person name="He J."/>
            <person name="Li F."/>
            <person name="Wang M."/>
        </authorList>
    </citation>
    <scope>NUCLEOTIDE SEQUENCE [LARGE SCALE GENOMIC DNA]</scope>
    <source>
        <strain evidence="3">ZL_2023a</strain>
    </source>
</reference>
<accession>A0AAW0YAR8</accession>
<evidence type="ECO:0000313" key="4">
    <source>
        <dbReference type="Proteomes" id="UP001445076"/>
    </source>
</evidence>
<sequence>KMLAVLVLLSVLGAALPLLPPPASQALLKKYAFIKIMSSCLGEESVEQWMEQFRSACQRCYASPTADISPDFQDILDELRLQSYRRPVYVPIPVYQPLQQPQQGAPQSGQLPQQGHLPQYSQSQLPQHSQLLQPGQSQLHRHKLPQHGKSQLPQYSQPLQQGQLPQYEQPQHSQLVPPGQPQHSKPQYSQQLQTTLAEQTHLSHFPSAQYNPFQSSGASRSRREAGLSPEHLKNLKTLIIAKISNITCVLRELKLLASNNLPNYSYIGKELLSLPVEDGLKADLGEALQECRDLSLCLPVHKDKHPINKELGTVLSFLKCMARKKVAVCMKADLQKHAEKTGWGGEDSSYLFLASSGLISGREHDPLSLMEDIGDMIFSTGPFDL</sequence>
<reference evidence="3" key="2">
    <citation type="submission" date="2024-01" db="EMBL/GenBank/DDBJ databases">
        <authorList>
            <person name="He J."/>
            <person name="Wang M."/>
            <person name="Zheng J."/>
            <person name="Liu Z."/>
        </authorList>
    </citation>
    <scope>NUCLEOTIDE SEQUENCE</scope>
    <source>
        <strain evidence="3">ZL_2023a</strain>
        <tissue evidence="3">Muscle</tissue>
    </source>
</reference>
<keyword evidence="4" id="KW-1185">Reference proteome</keyword>
<gene>
    <name evidence="3" type="ORF">OTU49_002561</name>
</gene>
<comment type="caution">
    <text evidence="3">The sequence shown here is derived from an EMBL/GenBank/DDBJ whole genome shotgun (WGS) entry which is preliminary data.</text>
</comment>
<evidence type="ECO:0000256" key="1">
    <source>
        <dbReference type="SAM" id="MobiDB-lite"/>
    </source>
</evidence>
<protein>
    <submittedName>
        <fullName evidence="3">Uncharacterized protein</fullName>
    </submittedName>
</protein>
<feature type="signal peptide" evidence="2">
    <location>
        <begin position="1"/>
        <end position="17"/>
    </location>
</feature>
<organism evidence="3 4">
    <name type="scientific">Cherax quadricarinatus</name>
    <name type="common">Australian red claw crayfish</name>
    <dbReference type="NCBI Taxonomy" id="27406"/>
    <lineage>
        <taxon>Eukaryota</taxon>
        <taxon>Metazoa</taxon>
        <taxon>Ecdysozoa</taxon>
        <taxon>Arthropoda</taxon>
        <taxon>Crustacea</taxon>
        <taxon>Multicrustacea</taxon>
        <taxon>Malacostraca</taxon>
        <taxon>Eumalacostraca</taxon>
        <taxon>Eucarida</taxon>
        <taxon>Decapoda</taxon>
        <taxon>Pleocyemata</taxon>
        <taxon>Astacidea</taxon>
        <taxon>Parastacoidea</taxon>
        <taxon>Parastacidae</taxon>
        <taxon>Cherax</taxon>
    </lineage>
</organism>